<protein>
    <submittedName>
        <fullName evidence="1">Acyl-CoA dehydrogenase, exported protein</fullName>
    </submittedName>
</protein>
<organism evidence="1 2">
    <name type="scientific">Salinisphaera hydrothermalis (strain C41B8)</name>
    <dbReference type="NCBI Taxonomy" id="1304275"/>
    <lineage>
        <taxon>Bacteria</taxon>
        <taxon>Pseudomonadati</taxon>
        <taxon>Pseudomonadota</taxon>
        <taxon>Gammaproteobacteria</taxon>
        <taxon>Salinisphaerales</taxon>
        <taxon>Salinisphaeraceae</taxon>
        <taxon>Salinisphaera</taxon>
    </lineage>
</organism>
<evidence type="ECO:0000313" key="1">
    <source>
        <dbReference type="EMBL" id="KEZ79380.1"/>
    </source>
</evidence>
<dbReference type="AlphaFoldDB" id="A0A084IRP6"/>
<dbReference type="RefSeq" id="WP_051882660.1">
    <property type="nucleotide sequence ID" value="NZ_APNK01000001.1"/>
</dbReference>
<sequence>MLDPSPLNLGDIDRRTLDNATFLRWGIARLGQNLATGDPANADQMLALLRRLYAAGRHDLALGRLFEGHVDALQIIERYGSAECVRQARAHARAGASFGVWNAPWRDKPLVQDGDRLHGGKSFASGAGVLSHALVTLHAGQAEHVQLLLVDLVATPPCVETGWWDINGMRDSETHRVYWQDLPIDRVQPIGTPGDYERLPWFATGALRFVAVQAGGIAAVFDGVRGHLTAAGRDGDPHQRRRLARLFTLAQSAAAICRDTRDALFVEPADRQAAHVAHARSAIYDLAEEALVLAQQSVGVAAHFHAHPLSRVLTDLMVYLRQPAPDAQRMAVAEAAAAGQLEPAL</sequence>
<comment type="caution">
    <text evidence="1">The sequence shown here is derived from an EMBL/GenBank/DDBJ whole genome shotgun (WGS) entry which is preliminary data.</text>
</comment>
<evidence type="ECO:0000313" key="2">
    <source>
        <dbReference type="Proteomes" id="UP000028302"/>
    </source>
</evidence>
<dbReference type="GO" id="GO:0016627">
    <property type="term" value="F:oxidoreductase activity, acting on the CH-CH group of donors"/>
    <property type="evidence" value="ECO:0007669"/>
    <property type="project" value="InterPro"/>
</dbReference>
<name>A0A084IRP6_SALHC</name>
<keyword evidence="2" id="KW-1185">Reference proteome</keyword>
<dbReference type="EMBL" id="APNK01000001">
    <property type="protein sequence ID" value="KEZ79380.1"/>
    <property type="molecule type" value="Genomic_DNA"/>
</dbReference>
<proteinExistence type="predicted"/>
<dbReference type="SUPFAM" id="SSF56645">
    <property type="entry name" value="Acyl-CoA dehydrogenase NM domain-like"/>
    <property type="match status" value="1"/>
</dbReference>
<dbReference type="PATRIC" id="fig|1304275.5.peg.301"/>
<dbReference type="STRING" id="1304275.C41B8_01485"/>
<dbReference type="eggNOG" id="COG1960">
    <property type="taxonomic scope" value="Bacteria"/>
</dbReference>
<reference evidence="1 2" key="1">
    <citation type="submission" date="2013-03" db="EMBL/GenBank/DDBJ databases">
        <title>Salinisphaera hydrothermalis C41B8 Genome Sequencing.</title>
        <authorList>
            <person name="Li C."/>
            <person name="Lai Q."/>
            <person name="Shao Z."/>
        </authorList>
    </citation>
    <scope>NUCLEOTIDE SEQUENCE [LARGE SCALE GENOMIC DNA]</scope>
    <source>
        <strain evidence="1 2">C41B8</strain>
    </source>
</reference>
<dbReference type="Proteomes" id="UP000028302">
    <property type="component" value="Unassembled WGS sequence"/>
</dbReference>
<dbReference type="OrthoDB" id="107064at2"/>
<gene>
    <name evidence="1" type="ORF">C41B8_01485</name>
</gene>
<dbReference type="InterPro" id="IPR009100">
    <property type="entry name" value="AcylCoA_DH/oxidase_NM_dom_sf"/>
</dbReference>
<accession>A0A084IRP6</accession>